<gene>
    <name evidence="3" type="ORF">AWC01_07255</name>
    <name evidence="2" type="ORF">MDOR_02010</name>
</gene>
<evidence type="ECO:0000313" key="3">
    <source>
        <dbReference type="EMBL" id="ORV42972.1"/>
    </source>
</evidence>
<dbReference type="Proteomes" id="UP000467201">
    <property type="component" value="Chromosome"/>
</dbReference>
<evidence type="ECO:0000313" key="2">
    <source>
        <dbReference type="EMBL" id="BBZ06032.1"/>
    </source>
</evidence>
<dbReference type="EMBL" id="LQOS01000020">
    <property type="protein sequence ID" value="ORV42972.1"/>
    <property type="molecule type" value="Genomic_DNA"/>
</dbReference>
<reference evidence="2 5" key="2">
    <citation type="journal article" date="2019" name="Emerg. Microbes Infect.">
        <title>Comprehensive subspecies identification of 175 nontuberculous mycobacteria species based on 7547 genomic profiles.</title>
        <authorList>
            <person name="Matsumoto Y."/>
            <person name="Kinjo T."/>
            <person name="Motooka D."/>
            <person name="Nabeya D."/>
            <person name="Jung N."/>
            <person name="Uechi K."/>
            <person name="Horii T."/>
            <person name="Iida T."/>
            <person name="Fujita J."/>
            <person name="Nakamura S."/>
        </authorList>
    </citation>
    <scope>NUCLEOTIDE SEQUENCE [LARGE SCALE GENOMIC DNA]</scope>
    <source>
        <strain evidence="2 5">JCM 12405</strain>
    </source>
</reference>
<dbReference type="AlphaFoldDB" id="A0A1X1TEH4"/>
<reference evidence="3 4" key="1">
    <citation type="submission" date="2016-01" db="EMBL/GenBank/DDBJ databases">
        <title>The new phylogeny of the genus Mycobacterium.</title>
        <authorList>
            <person name="Tarcisio F."/>
            <person name="Conor M."/>
            <person name="Antonella G."/>
            <person name="Elisabetta G."/>
            <person name="Giulia F.S."/>
            <person name="Sara T."/>
            <person name="Anna F."/>
            <person name="Clotilde B."/>
            <person name="Roberto B."/>
            <person name="Veronica D.S."/>
            <person name="Fabio R."/>
            <person name="Monica P."/>
            <person name="Olivier J."/>
            <person name="Enrico T."/>
            <person name="Nicola S."/>
        </authorList>
    </citation>
    <scope>NUCLEOTIDE SEQUENCE [LARGE SCALE GENOMIC DNA]</scope>
    <source>
        <strain evidence="3 4">DSM 44339</strain>
    </source>
</reference>
<dbReference type="Proteomes" id="UP000193564">
    <property type="component" value="Unassembled WGS sequence"/>
</dbReference>
<dbReference type="STRING" id="126673.AWC01_07255"/>
<dbReference type="KEGG" id="mdr:MDOR_02010"/>
<feature type="compositionally biased region" description="Acidic residues" evidence="1">
    <location>
        <begin position="1"/>
        <end position="12"/>
    </location>
</feature>
<feature type="region of interest" description="Disordered" evidence="1">
    <location>
        <begin position="1"/>
        <end position="51"/>
    </location>
</feature>
<evidence type="ECO:0000313" key="4">
    <source>
        <dbReference type="Proteomes" id="UP000193564"/>
    </source>
</evidence>
<evidence type="ECO:0008006" key="6">
    <source>
        <dbReference type="Google" id="ProtNLM"/>
    </source>
</evidence>
<name>A0A1X1TEH4_9MYCO</name>
<keyword evidence="4" id="KW-1185">Reference proteome</keyword>
<proteinExistence type="predicted"/>
<reference evidence="2" key="3">
    <citation type="submission" date="2020-02" db="EMBL/GenBank/DDBJ databases">
        <authorList>
            <person name="Matsumoto Y."/>
            <person name="Motooka D."/>
            <person name="Nakamura S."/>
        </authorList>
    </citation>
    <scope>NUCLEOTIDE SEQUENCE</scope>
    <source>
        <strain evidence="2">JCM 12405</strain>
    </source>
</reference>
<dbReference type="RefSeq" id="WP_085189475.1">
    <property type="nucleotide sequence ID" value="NZ_AP022605.1"/>
</dbReference>
<sequence length="155" mass="15968">MTDSDELGDDELAALGSSSPRYDDDTDSDLDALGLYSPTDPGNGGGDPAEDLVFTAANPPGTVAVTALLSGECKRIDLAPAVAALTETDLAAEIVAVAKVAAHKAGAGAYELISELFRRQGQNPASVHDLLQHQLHLPTPGQAVSSAAELAARYW</sequence>
<dbReference type="OrthoDB" id="4641051at2"/>
<accession>A0A1X1TEH4</accession>
<dbReference type="EMBL" id="AP022605">
    <property type="protein sequence ID" value="BBZ06032.1"/>
    <property type="molecule type" value="Genomic_DNA"/>
</dbReference>
<evidence type="ECO:0000256" key="1">
    <source>
        <dbReference type="SAM" id="MobiDB-lite"/>
    </source>
</evidence>
<evidence type="ECO:0000313" key="5">
    <source>
        <dbReference type="Proteomes" id="UP000467201"/>
    </source>
</evidence>
<organism evidence="3 4">
    <name type="scientific">Mycolicibacterium doricum</name>
    <dbReference type="NCBI Taxonomy" id="126673"/>
    <lineage>
        <taxon>Bacteria</taxon>
        <taxon>Bacillati</taxon>
        <taxon>Actinomycetota</taxon>
        <taxon>Actinomycetes</taxon>
        <taxon>Mycobacteriales</taxon>
        <taxon>Mycobacteriaceae</taxon>
        <taxon>Mycolicibacterium</taxon>
    </lineage>
</organism>
<protein>
    <recommendedName>
        <fullName evidence="6">ESX-1 secretion-associated protein EspH</fullName>
    </recommendedName>
</protein>